<dbReference type="EMBL" id="CABFJX010000224">
    <property type="protein sequence ID" value="VTT68676.1"/>
    <property type="molecule type" value="Genomic_DNA"/>
</dbReference>
<comment type="caution">
    <text evidence="1">The sequence shown here is derived from an EMBL/GenBank/DDBJ whole genome shotgun (WGS) entry which is preliminary data.</text>
</comment>
<organism evidence="1 2">
    <name type="scientific">Fusarium fujikuroi</name>
    <name type="common">Bakanae and foot rot disease fungus</name>
    <name type="synonym">Gibberella fujikuroi</name>
    <dbReference type="NCBI Taxonomy" id="5127"/>
    <lineage>
        <taxon>Eukaryota</taxon>
        <taxon>Fungi</taxon>
        <taxon>Dikarya</taxon>
        <taxon>Ascomycota</taxon>
        <taxon>Pezizomycotina</taxon>
        <taxon>Sordariomycetes</taxon>
        <taxon>Hypocreomycetidae</taxon>
        <taxon>Hypocreales</taxon>
        <taxon>Nectriaceae</taxon>
        <taxon>Fusarium</taxon>
        <taxon>Fusarium fujikuroi species complex</taxon>
    </lineage>
</organism>
<accession>A0A9Q9UC72</accession>
<dbReference type="AlphaFoldDB" id="A0A9Q9UC72"/>
<gene>
    <name evidence="1" type="ORF">C2S_7117</name>
</gene>
<name>A0A9Q9UC72_FUSFU</name>
<dbReference type="Proteomes" id="UP000760494">
    <property type="component" value="Unassembled WGS sequence"/>
</dbReference>
<sequence length="210" mass="23716">MNRRLERLYELGVLRARLQADEEGLPTFVAMPNKPLKLLAPANYYRESLSVTLRRLFTAGENDFATKASTAVNSTRLQILGDLKAMDEFLAKSTTSATAEKLADGESLTRYPQAMARIIRYDGDDVAHDVKEHDENSFVIINAFSEEMAQARDEDPRAYAWGNVARAAEHMRKFLEWQLNADLLVSMNQAMNGLDLPSDDEEVRSEQEVD</sequence>
<proteinExistence type="predicted"/>
<protein>
    <submittedName>
        <fullName evidence="1">Uncharacterized protein</fullName>
    </submittedName>
</protein>
<evidence type="ECO:0000313" key="2">
    <source>
        <dbReference type="Proteomes" id="UP000760494"/>
    </source>
</evidence>
<evidence type="ECO:0000313" key="1">
    <source>
        <dbReference type="EMBL" id="VTT68676.1"/>
    </source>
</evidence>
<reference evidence="1" key="1">
    <citation type="submission" date="2019-05" db="EMBL/GenBank/DDBJ databases">
        <authorList>
            <person name="Piombo E."/>
        </authorList>
    </citation>
    <scope>NUCLEOTIDE SEQUENCE</scope>
    <source>
        <strain evidence="1">C2S</strain>
    </source>
</reference>